<sequence>MGPAGYSADVHQLSDGKGRAMKMRIASLAMAIALTMPLAVPARAQVVIQEGQGSEFYADPDDNQTETDFLQRWNRHHDQRSGWRSGRDNFGPDDAVRLLERRGYRVRDVKDVGERYLINAWRDGDDLLVSVSRRGDIMGVVHDRE</sequence>
<reference evidence="1 2" key="1">
    <citation type="submission" date="2020-08" db="EMBL/GenBank/DDBJ databases">
        <title>Genomic Encyclopedia of Type Strains, Phase IV (KMG-V): Genome sequencing to study the core and pangenomes of soil and plant-associated prokaryotes.</title>
        <authorList>
            <person name="Whitman W."/>
        </authorList>
    </citation>
    <scope>NUCLEOTIDE SEQUENCE [LARGE SCALE GENOMIC DNA]</scope>
    <source>
        <strain evidence="1 2">SEMIA 414</strain>
    </source>
</reference>
<evidence type="ECO:0000313" key="1">
    <source>
        <dbReference type="EMBL" id="MBB4438229.1"/>
    </source>
</evidence>
<organism evidence="1 2">
    <name type="scientific">Rhizobium esperanzae</name>
    <dbReference type="NCBI Taxonomy" id="1967781"/>
    <lineage>
        <taxon>Bacteria</taxon>
        <taxon>Pseudomonadati</taxon>
        <taxon>Pseudomonadota</taxon>
        <taxon>Alphaproteobacteria</taxon>
        <taxon>Hyphomicrobiales</taxon>
        <taxon>Rhizobiaceae</taxon>
        <taxon>Rhizobium/Agrobacterium group</taxon>
        <taxon>Rhizobium</taxon>
    </lineage>
</organism>
<accession>A0A7W6UIY1</accession>
<evidence type="ECO:0000313" key="2">
    <source>
        <dbReference type="Proteomes" id="UP000533724"/>
    </source>
</evidence>
<name>A0A7W6UIY1_9HYPH</name>
<dbReference type="Proteomes" id="UP000533724">
    <property type="component" value="Unassembled WGS sequence"/>
</dbReference>
<protein>
    <submittedName>
        <fullName evidence="1">Uncharacterized protein</fullName>
    </submittedName>
</protein>
<dbReference type="EMBL" id="JACIHI010000003">
    <property type="protein sequence ID" value="MBB4438229.1"/>
    <property type="molecule type" value="Genomic_DNA"/>
</dbReference>
<dbReference type="AlphaFoldDB" id="A0A7W6UIY1"/>
<proteinExistence type="predicted"/>
<comment type="caution">
    <text evidence="1">The sequence shown here is derived from an EMBL/GenBank/DDBJ whole genome shotgun (WGS) entry which is preliminary data.</text>
</comment>
<gene>
    <name evidence="1" type="ORF">GGE15_001480</name>
</gene>